<dbReference type="AlphaFoldDB" id="A0AAV4U1M6"/>
<accession>A0AAV4U1M6</accession>
<name>A0AAV4U1M6_CAEEX</name>
<reference evidence="1 2" key="1">
    <citation type="submission" date="2021-06" db="EMBL/GenBank/DDBJ databases">
        <title>Caerostris extrusa draft genome.</title>
        <authorList>
            <person name="Kono N."/>
            <person name="Arakawa K."/>
        </authorList>
    </citation>
    <scope>NUCLEOTIDE SEQUENCE [LARGE SCALE GENOMIC DNA]</scope>
</reference>
<dbReference type="EMBL" id="BPLR01012136">
    <property type="protein sequence ID" value="GIY51647.1"/>
    <property type="molecule type" value="Genomic_DNA"/>
</dbReference>
<dbReference type="Proteomes" id="UP001054945">
    <property type="component" value="Unassembled WGS sequence"/>
</dbReference>
<sequence length="223" mass="25626">MVKGTTRLVAQWLRAPFHPDRYPAQNSGRTKFQIRRPLADKSISADLTVSQPNNMKIKLRSFEVTRIAADKGRRKNGFGNFELSNNRTLNEVCGTRTLLIWKNSLEDLFGSGLEFRSVSDRDYDFDLISEKDERNWGFPATPKLLETEQRPRHFRTFSPRSSKSRTPARVVHFSKILFDKNGVNILISGCIKVRGTSKCARMKSEFLMRLAGFSSELSKRFEC</sequence>
<proteinExistence type="predicted"/>
<keyword evidence="2" id="KW-1185">Reference proteome</keyword>
<gene>
    <name evidence="1" type="ORF">CEXT_733571</name>
</gene>
<evidence type="ECO:0000313" key="2">
    <source>
        <dbReference type="Proteomes" id="UP001054945"/>
    </source>
</evidence>
<protein>
    <recommendedName>
        <fullName evidence="3">Ribosomal protein S3</fullName>
    </recommendedName>
</protein>
<comment type="caution">
    <text evidence="1">The sequence shown here is derived from an EMBL/GenBank/DDBJ whole genome shotgun (WGS) entry which is preliminary data.</text>
</comment>
<evidence type="ECO:0000313" key="1">
    <source>
        <dbReference type="EMBL" id="GIY51647.1"/>
    </source>
</evidence>
<organism evidence="1 2">
    <name type="scientific">Caerostris extrusa</name>
    <name type="common">Bark spider</name>
    <name type="synonym">Caerostris bankana</name>
    <dbReference type="NCBI Taxonomy" id="172846"/>
    <lineage>
        <taxon>Eukaryota</taxon>
        <taxon>Metazoa</taxon>
        <taxon>Ecdysozoa</taxon>
        <taxon>Arthropoda</taxon>
        <taxon>Chelicerata</taxon>
        <taxon>Arachnida</taxon>
        <taxon>Araneae</taxon>
        <taxon>Araneomorphae</taxon>
        <taxon>Entelegynae</taxon>
        <taxon>Araneoidea</taxon>
        <taxon>Araneidae</taxon>
        <taxon>Caerostris</taxon>
    </lineage>
</organism>
<evidence type="ECO:0008006" key="3">
    <source>
        <dbReference type="Google" id="ProtNLM"/>
    </source>
</evidence>